<keyword evidence="1" id="KW-0472">Membrane</keyword>
<sequence>MPKIHNLLKNNKSPGKNVLMKFIFLFLLNIKGAIFVTQISAGSKSGKKLSNFRQLMYLHLNNCLFA</sequence>
<protein>
    <submittedName>
        <fullName evidence="2">Uncharacterized protein</fullName>
    </submittedName>
</protein>
<feature type="transmembrane region" description="Helical" evidence="1">
    <location>
        <begin position="20"/>
        <end position="41"/>
    </location>
</feature>
<name>A0A3M7P931_BRAPC</name>
<comment type="caution">
    <text evidence="2">The sequence shown here is derived from an EMBL/GenBank/DDBJ whole genome shotgun (WGS) entry which is preliminary data.</text>
</comment>
<keyword evidence="1" id="KW-1133">Transmembrane helix</keyword>
<evidence type="ECO:0000313" key="3">
    <source>
        <dbReference type="Proteomes" id="UP000276133"/>
    </source>
</evidence>
<evidence type="ECO:0000256" key="1">
    <source>
        <dbReference type="SAM" id="Phobius"/>
    </source>
</evidence>
<proteinExistence type="predicted"/>
<dbReference type="AlphaFoldDB" id="A0A3M7P931"/>
<evidence type="ECO:0000313" key="2">
    <source>
        <dbReference type="EMBL" id="RMZ95533.1"/>
    </source>
</evidence>
<gene>
    <name evidence="2" type="ORF">BpHYR1_028804</name>
</gene>
<accession>A0A3M7P931</accession>
<dbReference type="Proteomes" id="UP000276133">
    <property type="component" value="Unassembled WGS sequence"/>
</dbReference>
<reference evidence="2 3" key="1">
    <citation type="journal article" date="2018" name="Sci. Rep.">
        <title>Genomic signatures of local adaptation to the degree of environmental predictability in rotifers.</title>
        <authorList>
            <person name="Franch-Gras L."/>
            <person name="Hahn C."/>
            <person name="Garcia-Roger E.M."/>
            <person name="Carmona M.J."/>
            <person name="Serra M."/>
            <person name="Gomez A."/>
        </authorList>
    </citation>
    <scope>NUCLEOTIDE SEQUENCE [LARGE SCALE GENOMIC DNA]</scope>
    <source>
        <strain evidence="2">HYR1</strain>
    </source>
</reference>
<keyword evidence="1" id="KW-0812">Transmembrane</keyword>
<organism evidence="2 3">
    <name type="scientific">Brachionus plicatilis</name>
    <name type="common">Marine rotifer</name>
    <name type="synonym">Brachionus muelleri</name>
    <dbReference type="NCBI Taxonomy" id="10195"/>
    <lineage>
        <taxon>Eukaryota</taxon>
        <taxon>Metazoa</taxon>
        <taxon>Spiralia</taxon>
        <taxon>Gnathifera</taxon>
        <taxon>Rotifera</taxon>
        <taxon>Eurotatoria</taxon>
        <taxon>Monogononta</taxon>
        <taxon>Pseudotrocha</taxon>
        <taxon>Ploima</taxon>
        <taxon>Brachionidae</taxon>
        <taxon>Brachionus</taxon>
    </lineage>
</organism>
<dbReference type="EMBL" id="REGN01012382">
    <property type="protein sequence ID" value="RMZ95533.1"/>
    <property type="molecule type" value="Genomic_DNA"/>
</dbReference>
<keyword evidence="3" id="KW-1185">Reference proteome</keyword>